<dbReference type="PANTHER" id="PTHR42792">
    <property type="entry name" value="FLAGELLIN"/>
    <property type="match status" value="1"/>
</dbReference>
<evidence type="ECO:0000256" key="1">
    <source>
        <dbReference type="ARBA" id="ARBA00005709"/>
    </source>
</evidence>
<dbReference type="RefSeq" id="WP_264942510.1">
    <property type="nucleotide sequence ID" value="NZ_JAPDRA010000001.1"/>
</dbReference>
<organism evidence="6 7">
    <name type="scientific">Sphingomonas canadensis</name>
    <dbReference type="NCBI Taxonomy" id="1219257"/>
    <lineage>
        <taxon>Bacteria</taxon>
        <taxon>Pseudomonadati</taxon>
        <taxon>Pseudomonadota</taxon>
        <taxon>Alphaproteobacteria</taxon>
        <taxon>Sphingomonadales</taxon>
        <taxon>Sphingomonadaceae</taxon>
        <taxon>Sphingomonas</taxon>
    </lineage>
</organism>
<reference evidence="7" key="1">
    <citation type="journal article" date="2019" name="Int. J. Syst. Evol. Microbiol.">
        <title>The Global Catalogue of Microorganisms (GCM) 10K type strain sequencing project: providing services to taxonomists for standard genome sequencing and annotation.</title>
        <authorList>
            <consortium name="The Broad Institute Genomics Platform"/>
            <consortium name="The Broad Institute Genome Sequencing Center for Infectious Disease"/>
            <person name="Wu L."/>
            <person name="Ma J."/>
        </authorList>
    </citation>
    <scope>NUCLEOTIDE SEQUENCE [LARGE SCALE GENOMIC DNA]</scope>
    <source>
        <strain evidence="7">CCUG 62982</strain>
    </source>
</reference>
<evidence type="ECO:0000313" key="7">
    <source>
        <dbReference type="Proteomes" id="UP001596977"/>
    </source>
</evidence>
<feature type="domain" description="Flagellin N-terminal" evidence="4">
    <location>
        <begin position="20"/>
        <end position="138"/>
    </location>
</feature>
<evidence type="ECO:0000256" key="3">
    <source>
        <dbReference type="RuleBase" id="RU362073"/>
    </source>
</evidence>
<evidence type="ECO:0000259" key="5">
    <source>
        <dbReference type="Pfam" id="PF00700"/>
    </source>
</evidence>
<sequence>MRITTSQIYERPSLLMGKLGQQADKLQTQIATTKRFSAPSEDPTAWLRVDGLARASANDAAYASNVKLAQSVLAQSDSTLDGIATQLQRAQELALEAGGPALTDANRQSIAASLDAVIEDLFQLANAKDVRGQPLFGGAAGDAAYVRTADGSITYAGTGEPAAIPVADGHAIQPSVTGDKAFGDIFAVLTTLSAALKDGEGPGDAGDSITQAIDQVSAARSSVGARALRMDLEAQRLTDAETARAETRSGLEDTDIATAIAELQKTLTVLQATQTSFTKLSGLSLFDYLR</sequence>
<keyword evidence="3" id="KW-0964">Secreted</keyword>
<keyword evidence="2 3" id="KW-0975">Bacterial flagellum</keyword>
<dbReference type="Pfam" id="PF00700">
    <property type="entry name" value="Flagellin_C"/>
    <property type="match status" value="1"/>
</dbReference>
<dbReference type="Proteomes" id="UP001596977">
    <property type="component" value="Unassembled WGS sequence"/>
</dbReference>
<proteinExistence type="inferred from homology"/>
<name>A0ABW3H260_9SPHN</name>
<dbReference type="EMBL" id="JBHTJG010000001">
    <property type="protein sequence ID" value="MFD0945239.1"/>
    <property type="molecule type" value="Genomic_DNA"/>
</dbReference>
<comment type="function">
    <text evidence="3">Flagellin is the subunit protein which polymerizes to form the filaments of bacterial flagella.</text>
</comment>
<comment type="similarity">
    <text evidence="1 3">Belongs to the bacterial flagellin family.</text>
</comment>
<keyword evidence="7" id="KW-1185">Reference proteome</keyword>
<keyword evidence="6" id="KW-0282">Flagellum</keyword>
<evidence type="ECO:0000259" key="4">
    <source>
        <dbReference type="Pfam" id="PF00669"/>
    </source>
</evidence>
<dbReference type="InterPro" id="IPR001492">
    <property type="entry name" value="Flagellin"/>
</dbReference>
<gene>
    <name evidence="6" type="ORF">ACFQ1E_02690</name>
</gene>
<dbReference type="SUPFAM" id="SSF64518">
    <property type="entry name" value="Phase 1 flagellin"/>
    <property type="match status" value="1"/>
</dbReference>
<dbReference type="PANTHER" id="PTHR42792:SF1">
    <property type="entry name" value="FLAGELLAR HOOK-ASSOCIATED PROTEIN 3"/>
    <property type="match status" value="1"/>
</dbReference>
<evidence type="ECO:0000313" key="6">
    <source>
        <dbReference type="EMBL" id="MFD0945239.1"/>
    </source>
</evidence>
<accession>A0ABW3H260</accession>
<keyword evidence="6" id="KW-0969">Cilium</keyword>
<evidence type="ECO:0000256" key="2">
    <source>
        <dbReference type="ARBA" id="ARBA00023143"/>
    </source>
</evidence>
<keyword evidence="6" id="KW-0966">Cell projection</keyword>
<comment type="caution">
    <text evidence="6">The sequence shown here is derived from an EMBL/GenBank/DDBJ whole genome shotgun (WGS) entry which is preliminary data.</text>
</comment>
<feature type="domain" description="Flagellin C-terminal" evidence="5">
    <location>
        <begin position="208"/>
        <end position="289"/>
    </location>
</feature>
<comment type="subcellular location">
    <subcellularLocation>
        <location evidence="3">Secreted</location>
    </subcellularLocation>
    <subcellularLocation>
        <location evidence="3">Bacterial flagellum</location>
    </subcellularLocation>
</comment>
<dbReference type="Pfam" id="PF00669">
    <property type="entry name" value="Flagellin_N"/>
    <property type="match status" value="1"/>
</dbReference>
<dbReference type="Gene3D" id="1.20.1330.10">
    <property type="entry name" value="f41 fragment of flagellin, N-terminal domain"/>
    <property type="match status" value="1"/>
</dbReference>
<dbReference type="InterPro" id="IPR001029">
    <property type="entry name" value="Flagellin_N"/>
</dbReference>
<protein>
    <recommendedName>
        <fullName evidence="3">Flagellin</fullName>
    </recommendedName>
</protein>
<dbReference type="InterPro" id="IPR046358">
    <property type="entry name" value="Flagellin_C"/>
</dbReference>